<sequence length="309" mass="35227">MDLVKKTTIGIGKEKGDLYYFEETDSVGHFWAQFLVFRSDNGEEYLNQTLADFFHQHGIFPQTTCVYFSIKRDRRTFRKSFGVMLSWLLPPHVLDYQTTLHMLFTFHSIPDLFSLDFKLLVDEILGLNQSGADLQTDIEPQGESPSAVKGKENSKKILADIVSNEVDEADSSANPSFDTTTLFQSTSREHAFVVASYVVQTSNTSLLSVDPNNSESLSLNPIGDDQEWRCTSYVRNKPDRFVFSSKALEDSKWKFAMVKEMKALQANGTWDMVNIPDEKRTVGRKWVFTVKHKPNGSIERYKARFVAKG</sequence>
<dbReference type="AlphaFoldDB" id="A0A4Y1RR63"/>
<organism evidence="1">
    <name type="scientific">Prunus dulcis</name>
    <name type="common">Almond</name>
    <name type="synonym">Amygdalus dulcis</name>
    <dbReference type="NCBI Taxonomy" id="3755"/>
    <lineage>
        <taxon>Eukaryota</taxon>
        <taxon>Viridiplantae</taxon>
        <taxon>Streptophyta</taxon>
        <taxon>Embryophyta</taxon>
        <taxon>Tracheophyta</taxon>
        <taxon>Spermatophyta</taxon>
        <taxon>Magnoliopsida</taxon>
        <taxon>eudicotyledons</taxon>
        <taxon>Gunneridae</taxon>
        <taxon>Pentapetalae</taxon>
        <taxon>rosids</taxon>
        <taxon>fabids</taxon>
        <taxon>Rosales</taxon>
        <taxon>Rosaceae</taxon>
        <taxon>Amygdaloideae</taxon>
        <taxon>Amygdaleae</taxon>
        <taxon>Prunus</taxon>
    </lineage>
</organism>
<gene>
    <name evidence="1" type="ORF">Prudu_018617</name>
</gene>
<evidence type="ECO:0008006" key="2">
    <source>
        <dbReference type="Google" id="ProtNLM"/>
    </source>
</evidence>
<protein>
    <recommendedName>
        <fullName evidence="2">Transposable element protein</fullName>
    </recommendedName>
</protein>
<dbReference type="EMBL" id="AP019302">
    <property type="protein sequence ID" value="BBH06861.1"/>
    <property type="molecule type" value="Genomic_DNA"/>
</dbReference>
<dbReference type="SUPFAM" id="SSF53098">
    <property type="entry name" value="Ribonuclease H-like"/>
    <property type="match status" value="1"/>
</dbReference>
<dbReference type="InterPro" id="IPR012337">
    <property type="entry name" value="RNaseH-like_sf"/>
</dbReference>
<accession>A0A4Y1RR63</accession>
<evidence type="ECO:0000313" key="1">
    <source>
        <dbReference type="EMBL" id="BBH06861.1"/>
    </source>
</evidence>
<name>A0A4Y1RR63_PRUDU</name>
<proteinExistence type="predicted"/>
<reference evidence="1" key="1">
    <citation type="journal article" date="2019" name="Science">
        <title>Mutation of a bHLH transcription factor allowed almond domestication.</title>
        <authorList>
            <person name="Sanchez-Perez R."/>
            <person name="Pavan S."/>
            <person name="Mazzeo R."/>
            <person name="Moldovan C."/>
            <person name="Aiese Cigliano R."/>
            <person name="Del Cueto J."/>
            <person name="Ricciardi F."/>
            <person name="Lotti C."/>
            <person name="Ricciardi L."/>
            <person name="Dicenta F."/>
            <person name="Lopez-Marques R.L."/>
            <person name="Lindberg Moller B."/>
        </authorList>
    </citation>
    <scope>NUCLEOTIDE SEQUENCE</scope>
</reference>